<gene>
    <name evidence="2" type="ORF">J2S55_008690</name>
</gene>
<dbReference type="InterPro" id="IPR012338">
    <property type="entry name" value="Beta-lactam/transpept-like"/>
</dbReference>
<comment type="caution">
    <text evidence="2">The sequence shown here is derived from an EMBL/GenBank/DDBJ whole genome shotgun (WGS) entry which is preliminary data.</text>
</comment>
<proteinExistence type="predicted"/>
<evidence type="ECO:0000313" key="3">
    <source>
        <dbReference type="Proteomes" id="UP001230426"/>
    </source>
</evidence>
<reference evidence="2 3" key="1">
    <citation type="submission" date="2023-07" db="EMBL/GenBank/DDBJ databases">
        <title>Sequencing the genomes of 1000 actinobacteria strains.</title>
        <authorList>
            <person name="Klenk H.-P."/>
        </authorList>
    </citation>
    <scope>NUCLEOTIDE SEQUENCE [LARGE SCALE GENOMIC DNA]</scope>
    <source>
        <strain evidence="2 3">DSM 44109</strain>
    </source>
</reference>
<evidence type="ECO:0000256" key="1">
    <source>
        <dbReference type="SAM" id="MobiDB-lite"/>
    </source>
</evidence>
<dbReference type="SUPFAM" id="SSF56601">
    <property type="entry name" value="beta-lactamase/transpeptidase-like"/>
    <property type="match status" value="1"/>
</dbReference>
<dbReference type="Proteomes" id="UP001230426">
    <property type="component" value="Unassembled WGS sequence"/>
</dbReference>
<feature type="region of interest" description="Disordered" evidence="1">
    <location>
        <begin position="61"/>
        <end position="98"/>
    </location>
</feature>
<sequence>MVPLDDPLGSLWPEVAGHPLGHATARHLLTHTAGMPLRANLKHLYGTDPRAVRDGVLREELHRPIQDDRAGVTAGQRAGPGQRDSSLARRSRKSRTAGSVLRVDAWV</sequence>
<feature type="compositionally biased region" description="Basic and acidic residues" evidence="1">
    <location>
        <begin position="61"/>
        <end position="70"/>
    </location>
</feature>
<dbReference type="EMBL" id="JAUSRB010000002">
    <property type="protein sequence ID" value="MDP9869424.1"/>
    <property type="molecule type" value="Genomic_DNA"/>
</dbReference>
<organism evidence="2 3">
    <name type="scientific">Streptosporangium brasiliense</name>
    <dbReference type="NCBI Taxonomy" id="47480"/>
    <lineage>
        <taxon>Bacteria</taxon>
        <taxon>Bacillati</taxon>
        <taxon>Actinomycetota</taxon>
        <taxon>Actinomycetes</taxon>
        <taxon>Streptosporangiales</taxon>
        <taxon>Streptosporangiaceae</taxon>
        <taxon>Streptosporangium</taxon>
    </lineage>
</organism>
<dbReference type="Gene3D" id="3.40.710.10">
    <property type="entry name" value="DD-peptidase/beta-lactamase superfamily"/>
    <property type="match status" value="1"/>
</dbReference>
<name>A0ABT9RJF0_9ACTN</name>
<keyword evidence="3" id="KW-1185">Reference proteome</keyword>
<evidence type="ECO:0000313" key="2">
    <source>
        <dbReference type="EMBL" id="MDP9869424.1"/>
    </source>
</evidence>
<protein>
    <submittedName>
        <fullName evidence="2">CubicO group peptidase (Beta-lactamase class C family)</fullName>
    </submittedName>
</protein>
<accession>A0ABT9RJF0</accession>